<evidence type="ECO:0000313" key="3">
    <source>
        <dbReference type="Proteomes" id="UP001515641"/>
    </source>
</evidence>
<evidence type="ECO:0000256" key="1">
    <source>
        <dbReference type="SAM" id="MobiDB-lite"/>
    </source>
</evidence>
<organism evidence="2 3">
    <name type="scientific">Chromobacterium fluminis</name>
    <dbReference type="NCBI Taxonomy" id="3044269"/>
    <lineage>
        <taxon>Bacteria</taxon>
        <taxon>Pseudomonadati</taxon>
        <taxon>Pseudomonadota</taxon>
        <taxon>Betaproteobacteria</taxon>
        <taxon>Neisseriales</taxon>
        <taxon>Chromobacteriaceae</taxon>
        <taxon>Chromobacterium</taxon>
    </lineage>
</organism>
<protein>
    <recommendedName>
        <fullName evidence="4">Mu-like prophage FluMu N-terminal domain-containing protein</fullName>
    </recommendedName>
</protein>
<feature type="compositionally biased region" description="Low complexity" evidence="1">
    <location>
        <begin position="59"/>
        <end position="79"/>
    </location>
</feature>
<dbReference type="EMBL" id="JAAOMA010000013">
    <property type="protein sequence ID" value="NHR05732.1"/>
    <property type="molecule type" value="Genomic_DNA"/>
</dbReference>
<proteinExistence type="predicted"/>
<name>A0ABX0LEI5_9NEIS</name>
<accession>A0ABX0LEI5</accession>
<evidence type="ECO:0008006" key="4">
    <source>
        <dbReference type="Google" id="ProtNLM"/>
    </source>
</evidence>
<feature type="region of interest" description="Disordered" evidence="1">
    <location>
        <begin position="41"/>
        <end position="108"/>
    </location>
</feature>
<reference evidence="2 3" key="1">
    <citation type="submission" date="2020-03" db="EMBL/GenBank/DDBJ databases">
        <title>Draft genome sequence of environmentally isolated cultures.</title>
        <authorList>
            <person name="Wilson H.S."/>
            <person name="De Leon M.E."/>
        </authorList>
    </citation>
    <scope>NUCLEOTIDE SEQUENCE [LARGE SCALE GENOMIC DNA]</scope>
    <source>
        <strain evidence="2 3">HSC-31F16</strain>
    </source>
</reference>
<gene>
    <name evidence="2" type="ORF">HA052_11025</name>
</gene>
<comment type="caution">
    <text evidence="2">The sequence shown here is derived from an EMBL/GenBank/DDBJ whole genome shotgun (WGS) entry which is preliminary data.</text>
</comment>
<evidence type="ECO:0000313" key="2">
    <source>
        <dbReference type="EMBL" id="NHR05732.1"/>
    </source>
</evidence>
<dbReference type="Proteomes" id="UP001515641">
    <property type="component" value="Unassembled WGS sequence"/>
</dbReference>
<sequence length="108" mass="11400">MAKFKCPEGVSSVSVGGEQFNADDDGFIEAHDNLAGLLEPHGFARVKEPTAPQGEPEQAAPTDGAVTDTATTGTEEQTQPPAPQQEEQKQSRRKAATAPQGEPEQAQE</sequence>
<keyword evidence="3" id="KW-1185">Reference proteome</keyword>
<dbReference type="RefSeq" id="WP_166451977.1">
    <property type="nucleotide sequence ID" value="NZ_JAAOMA010000013.1"/>
</dbReference>
<feature type="region of interest" description="Disordered" evidence="1">
    <location>
        <begin position="1"/>
        <end position="24"/>
    </location>
</feature>